<dbReference type="EMBL" id="BLLK01000029">
    <property type="protein sequence ID" value="GFH48934.1"/>
    <property type="molecule type" value="Genomic_DNA"/>
</dbReference>
<evidence type="ECO:0000256" key="7">
    <source>
        <dbReference type="SAM" id="Phobius"/>
    </source>
</evidence>
<feature type="transmembrane region" description="Helical" evidence="7">
    <location>
        <begin position="196"/>
        <end position="217"/>
    </location>
</feature>
<feature type="transmembrane region" description="Helical" evidence="7">
    <location>
        <begin position="333"/>
        <end position="351"/>
    </location>
</feature>
<evidence type="ECO:0008006" key="10">
    <source>
        <dbReference type="Google" id="ProtNLM"/>
    </source>
</evidence>
<accession>A0AAD3H3V5</accession>
<dbReference type="InterPro" id="IPR005178">
    <property type="entry name" value="Ostalpha/TMEM184C"/>
</dbReference>
<feature type="region of interest" description="Disordered" evidence="6">
    <location>
        <begin position="481"/>
        <end position="504"/>
    </location>
</feature>
<keyword evidence="4 7" id="KW-0472">Membrane</keyword>
<evidence type="ECO:0000256" key="5">
    <source>
        <dbReference type="SAM" id="Coils"/>
    </source>
</evidence>
<evidence type="ECO:0000256" key="4">
    <source>
        <dbReference type="ARBA" id="ARBA00023136"/>
    </source>
</evidence>
<keyword evidence="3 7" id="KW-1133">Transmembrane helix</keyword>
<dbReference type="AlphaFoldDB" id="A0AAD3H3V5"/>
<proteinExistence type="predicted"/>
<evidence type="ECO:0000256" key="6">
    <source>
        <dbReference type="SAM" id="MobiDB-lite"/>
    </source>
</evidence>
<keyword evidence="2 7" id="KW-0812">Transmembrane</keyword>
<comment type="caution">
    <text evidence="8">The sequence shown here is derived from an EMBL/GenBank/DDBJ whole genome shotgun (WGS) entry which is preliminary data.</text>
</comment>
<evidence type="ECO:0000313" key="8">
    <source>
        <dbReference type="EMBL" id="GFH48934.1"/>
    </source>
</evidence>
<feature type="transmembrane region" description="Helical" evidence="7">
    <location>
        <begin position="20"/>
        <end position="37"/>
    </location>
</feature>
<gene>
    <name evidence="8" type="ORF">CTEN210_05410</name>
</gene>
<feature type="transmembrane region" description="Helical" evidence="7">
    <location>
        <begin position="160"/>
        <end position="184"/>
    </location>
</feature>
<dbReference type="Pfam" id="PF03619">
    <property type="entry name" value="Solute_trans_a"/>
    <property type="match status" value="1"/>
</dbReference>
<reference evidence="8 9" key="1">
    <citation type="journal article" date="2021" name="Sci. Rep.">
        <title>The genome of the diatom Chaetoceros tenuissimus carries an ancient integrated fragment of an extant virus.</title>
        <authorList>
            <person name="Hongo Y."/>
            <person name="Kimura K."/>
            <person name="Takaki Y."/>
            <person name="Yoshida Y."/>
            <person name="Baba S."/>
            <person name="Kobayashi G."/>
            <person name="Nagasaki K."/>
            <person name="Hano T."/>
            <person name="Tomaru Y."/>
        </authorList>
    </citation>
    <scope>NUCLEOTIDE SEQUENCE [LARGE SCALE GENOMIC DNA]</scope>
    <source>
        <strain evidence="8 9">NIES-3715</strain>
    </source>
</reference>
<evidence type="ECO:0000256" key="1">
    <source>
        <dbReference type="ARBA" id="ARBA00004141"/>
    </source>
</evidence>
<feature type="coiled-coil region" evidence="5">
    <location>
        <begin position="40"/>
        <end position="97"/>
    </location>
</feature>
<feature type="region of interest" description="Disordered" evidence="6">
    <location>
        <begin position="591"/>
        <end position="622"/>
    </location>
</feature>
<evidence type="ECO:0000313" key="9">
    <source>
        <dbReference type="Proteomes" id="UP001054902"/>
    </source>
</evidence>
<evidence type="ECO:0000256" key="3">
    <source>
        <dbReference type="ARBA" id="ARBA00022989"/>
    </source>
</evidence>
<keyword evidence="9" id="KW-1185">Reference proteome</keyword>
<organism evidence="8 9">
    <name type="scientific">Chaetoceros tenuissimus</name>
    <dbReference type="NCBI Taxonomy" id="426638"/>
    <lineage>
        <taxon>Eukaryota</taxon>
        <taxon>Sar</taxon>
        <taxon>Stramenopiles</taxon>
        <taxon>Ochrophyta</taxon>
        <taxon>Bacillariophyta</taxon>
        <taxon>Coscinodiscophyceae</taxon>
        <taxon>Chaetocerotophycidae</taxon>
        <taxon>Chaetocerotales</taxon>
        <taxon>Chaetocerotaceae</taxon>
        <taxon>Chaetoceros</taxon>
    </lineage>
</organism>
<dbReference type="SMART" id="SM01417">
    <property type="entry name" value="Solute_trans_a"/>
    <property type="match status" value="1"/>
</dbReference>
<sequence length="684" mass="77334">MARRARNDQQPRQSLCCVKFFIFLLLAGLSASSFFFYETLVELKAEIGSDESTIASLQNTVKAQQKIINRFNESVTNADVQRKVAELEGQLHTTESEMLASLTKTKNQIAVLLNSTVQQLDSTVSRAQAEIQTEVNIVHDDVNKYQATTKQQFKDENNFMIWQIAGTFTVLACLISMWHMTAHVRKFNRPFVQRRILAILWMSPIYSVTSWCSLVFPTYEPYLSIVKDFYESYVVYQFIGFLISVLGKGNRDTVVNLLAKHADHLEPPMRMCGWCRARPDWNPRTLADAVLMRCQALVIQFVFLKPLTAIGLYVCTVKYNFSTGSSDYMSPVFWLRILQNLSVFMAFNGLLKFYHAVQEDLAWCKPFPKFLCIKGIVFMTFWQSVVISFLANSSTMANNDGAQNAEDWATKAQNLLICLEMLGFSIGHFYCFPTEEWEEGYRQDIEKKLKTGAGDTLALGDFMADLKLVLRGSNHGVKIKKKKSKKKVSNSSEDSVATADNDFSDHEHSLDTTIDMEDVKDTLRNSLAYAVTNPNNNVRDAAVRVLDQIGEEQIDAGITTDIESGLKSPSKIAAGTEQKESTETTSLLATSFTPYNDDNFKSETEISPIKPSEEEDNSSTNEENAALNFEPMDDNEIAMIVDERISETLDEDNEETALLGSNVDERKIFLRPSIFNLPEDEKDK</sequence>
<comment type="subcellular location">
    <subcellularLocation>
        <location evidence="1">Membrane</location>
        <topology evidence="1">Multi-pass membrane protein</topology>
    </subcellularLocation>
</comment>
<keyword evidence="5" id="KW-0175">Coiled coil</keyword>
<feature type="transmembrane region" description="Helical" evidence="7">
    <location>
        <begin position="302"/>
        <end position="321"/>
    </location>
</feature>
<feature type="transmembrane region" description="Helical" evidence="7">
    <location>
        <begin position="229"/>
        <end position="247"/>
    </location>
</feature>
<name>A0AAD3H3V5_9STRA</name>
<feature type="transmembrane region" description="Helical" evidence="7">
    <location>
        <begin position="371"/>
        <end position="391"/>
    </location>
</feature>
<protein>
    <recommendedName>
        <fullName evidence="10">Transmembrane protein</fullName>
    </recommendedName>
</protein>
<evidence type="ECO:0000256" key="2">
    <source>
        <dbReference type="ARBA" id="ARBA00022692"/>
    </source>
</evidence>
<dbReference type="GO" id="GO:0016020">
    <property type="term" value="C:membrane"/>
    <property type="evidence" value="ECO:0007669"/>
    <property type="project" value="UniProtKB-SubCell"/>
</dbReference>
<dbReference type="Proteomes" id="UP001054902">
    <property type="component" value="Unassembled WGS sequence"/>
</dbReference>
<dbReference type="PANTHER" id="PTHR23423">
    <property type="entry name" value="ORGANIC SOLUTE TRANSPORTER-RELATED"/>
    <property type="match status" value="1"/>
</dbReference>